<keyword evidence="6" id="KW-0418">Kinase</keyword>
<dbReference type="GO" id="GO:0004673">
    <property type="term" value="F:protein histidine kinase activity"/>
    <property type="evidence" value="ECO:0007669"/>
    <property type="project" value="UniProtKB-EC"/>
</dbReference>
<feature type="transmembrane region" description="Helical" evidence="9">
    <location>
        <begin position="129"/>
        <end position="151"/>
    </location>
</feature>
<evidence type="ECO:0000256" key="4">
    <source>
        <dbReference type="ARBA" id="ARBA00022679"/>
    </source>
</evidence>
<dbReference type="Proteomes" id="UP000600247">
    <property type="component" value="Unassembled WGS sequence"/>
</dbReference>
<evidence type="ECO:0000256" key="6">
    <source>
        <dbReference type="ARBA" id="ARBA00022777"/>
    </source>
</evidence>
<dbReference type="GO" id="GO:0000160">
    <property type="term" value="P:phosphorelay signal transduction system"/>
    <property type="evidence" value="ECO:0007669"/>
    <property type="project" value="UniProtKB-KW"/>
</dbReference>
<keyword evidence="4" id="KW-0808">Transferase</keyword>
<accession>A0A917HU22</accession>
<feature type="transmembrane region" description="Helical" evidence="9">
    <location>
        <begin position="163"/>
        <end position="185"/>
    </location>
</feature>
<dbReference type="PANTHER" id="PTHR43065:SF10">
    <property type="entry name" value="PEROXIDE STRESS-ACTIVATED HISTIDINE KINASE MAK3"/>
    <property type="match status" value="1"/>
</dbReference>
<keyword evidence="9" id="KW-0812">Transmembrane</keyword>
<feature type="transmembrane region" description="Helical" evidence="9">
    <location>
        <begin position="197"/>
        <end position="223"/>
    </location>
</feature>
<dbReference type="EC" id="2.7.13.3" evidence="2"/>
<feature type="domain" description="Histidine kinase" evidence="10">
    <location>
        <begin position="241"/>
        <end position="451"/>
    </location>
</feature>
<dbReference type="GO" id="GO:0005524">
    <property type="term" value="F:ATP binding"/>
    <property type="evidence" value="ECO:0007669"/>
    <property type="project" value="UniProtKB-KW"/>
</dbReference>
<evidence type="ECO:0000313" key="11">
    <source>
        <dbReference type="EMBL" id="GGG89169.1"/>
    </source>
</evidence>
<evidence type="ECO:0000256" key="7">
    <source>
        <dbReference type="ARBA" id="ARBA00022840"/>
    </source>
</evidence>
<evidence type="ECO:0000256" key="3">
    <source>
        <dbReference type="ARBA" id="ARBA00022553"/>
    </source>
</evidence>
<dbReference type="InterPro" id="IPR004358">
    <property type="entry name" value="Sig_transdc_His_kin-like_C"/>
</dbReference>
<dbReference type="PRINTS" id="PR00344">
    <property type="entry name" value="BCTRLSENSOR"/>
</dbReference>
<organism evidence="11 12">
    <name type="scientific">Paenibacillus radicis</name>
    <name type="common">ex Gao et al. 2016</name>
    <dbReference type="NCBI Taxonomy" id="1737354"/>
    <lineage>
        <taxon>Bacteria</taxon>
        <taxon>Bacillati</taxon>
        <taxon>Bacillota</taxon>
        <taxon>Bacilli</taxon>
        <taxon>Bacillales</taxon>
        <taxon>Paenibacillaceae</taxon>
        <taxon>Paenibacillus</taxon>
    </lineage>
</organism>
<keyword evidence="8" id="KW-0902">Two-component regulatory system</keyword>
<comment type="catalytic activity">
    <reaction evidence="1">
        <text>ATP + protein L-histidine = ADP + protein N-phospho-L-histidine.</text>
        <dbReference type="EC" id="2.7.13.3"/>
    </reaction>
</comment>
<feature type="transmembrane region" description="Helical" evidence="9">
    <location>
        <begin position="67"/>
        <end position="91"/>
    </location>
</feature>
<evidence type="ECO:0000256" key="8">
    <source>
        <dbReference type="ARBA" id="ARBA00023012"/>
    </source>
</evidence>
<gene>
    <name evidence="11" type="ORF">GCM10010918_54840</name>
</gene>
<evidence type="ECO:0000256" key="1">
    <source>
        <dbReference type="ARBA" id="ARBA00000085"/>
    </source>
</evidence>
<dbReference type="EMBL" id="BMHY01000021">
    <property type="protein sequence ID" value="GGG89169.1"/>
    <property type="molecule type" value="Genomic_DNA"/>
</dbReference>
<keyword evidence="12" id="KW-1185">Reference proteome</keyword>
<comment type="caution">
    <text evidence="11">The sequence shown here is derived from an EMBL/GenBank/DDBJ whole genome shotgun (WGS) entry which is preliminary data.</text>
</comment>
<dbReference type="RefSeq" id="WP_188892872.1">
    <property type="nucleotide sequence ID" value="NZ_BMHY01000021.1"/>
</dbReference>
<dbReference type="Pfam" id="PF02518">
    <property type="entry name" value="HATPase_c"/>
    <property type="match status" value="1"/>
</dbReference>
<evidence type="ECO:0000256" key="9">
    <source>
        <dbReference type="SAM" id="Phobius"/>
    </source>
</evidence>
<evidence type="ECO:0000259" key="10">
    <source>
        <dbReference type="PROSITE" id="PS50109"/>
    </source>
</evidence>
<keyword evidence="3" id="KW-0597">Phosphoprotein</keyword>
<evidence type="ECO:0000313" key="12">
    <source>
        <dbReference type="Proteomes" id="UP000600247"/>
    </source>
</evidence>
<keyword evidence="9" id="KW-0472">Membrane</keyword>
<evidence type="ECO:0000256" key="2">
    <source>
        <dbReference type="ARBA" id="ARBA00012438"/>
    </source>
</evidence>
<keyword evidence="9" id="KW-1133">Transmembrane helix</keyword>
<keyword evidence="5" id="KW-0547">Nucleotide-binding</keyword>
<proteinExistence type="predicted"/>
<dbReference type="InterPro" id="IPR005467">
    <property type="entry name" value="His_kinase_dom"/>
</dbReference>
<feature type="transmembrane region" description="Helical" evidence="9">
    <location>
        <begin position="103"/>
        <end position="123"/>
    </location>
</feature>
<protein>
    <recommendedName>
        <fullName evidence="2">histidine kinase</fullName>
        <ecNumber evidence="2">2.7.13.3</ecNumber>
    </recommendedName>
</protein>
<dbReference type="SUPFAM" id="SSF55874">
    <property type="entry name" value="ATPase domain of HSP90 chaperone/DNA topoisomerase II/histidine kinase"/>
    <property type="match status" value="1"/>
</dbReference>
<dbReference type="InterPro" id="IPR003594">
    <property type="entry name" value="HATPase_dom"/>
</dbReference>
<name>A0A917HU22_9BACL</name>
<dbReference type="AlphaFoldDB" id="A0A917HU22"/>
<evidence type="ECO:0000256" key="5">
    <source>
        <dbReference type="ARBA" id="ARBA00022741"/>
    </source>
</evidence>
<sequence>MLFVLIALWGVALILLLSDSRSAINRRLSGVAFTGGAGALAAVIDGTIIPHVEAVSSSSETAVQMLYMMQAASSLTSYYGLPYTFLLFSLAYRPIKPLTRLGLTLPLLLFVPIALCLLFTPGYNELYPITYKIVVWWAVPYMLFGTVNVLLKRNGLASQTRKHAIVCLAVLPTVLLSMTMSYVLPSFGLLRMWVYNTWFVSIGVAVFLIGMFTYGFMGVRILIERRRLDTTLRAVTSGTAILNHAIKNDVGKMRLFGEKMKAYAIETGQTELLADVETVLHTSRHIQEMIGRVHRRTEDLQLRTAAVDLNVFIEKTIQSFKPMLGSVRLRLELPEADWRVMIDPAQVGESMSNLISNALEAMKGEGQLTVQLKETKRELWIRIADTGPGMGKTQAVKALEPFFTTKSGDGANFGLGLPYAYNVMRKHGGTLQIASRRGEGTSVNLVFRKNAVRAMRKDPQAEISVNEGREANG</sequence>
<dbReference type="PANTHER" id="PTHR43065">
    <property type="entry name" value="SENSOR HISTIDINE KINASE"/>
    <property type="match status" value="1"/>
</dbReference>
<reference evidence="11 12" key="1">
    <citation type="journal article" date="2014" name="Int. J. Syst. Evol. Microbiol.">
        <title>Complete genome sequence of Corynebacterium casei LMG S-19264T (=DSM 44701T), isolated from a smear-ripened cheese.</title>
        <authorList>
            <consortium name="US DOE Joint Genome Institute (JGI-PGF)"/>
            <person name="Walter F."/>
            <person name="Albersmeier A."/>
            <person name="Kalinowski J."/>
            <person name="Ruckert C."/>
        </authorList>
    </citation>
    <scope>NUCLEOTIDE SEQUENCE [LARGE SCALE GENOMIC DNA]</scope>
    <source>
        <strain evidence="11 12">CGMCC 1.15286</strain>
    </source>
</reference>
<dbReference type="PROSITE" id="PS50109">
    <property type="entry name" value="HIS_KIN"/>
    <property type="match status" value="1"/>
</dbReference>
<dbReference type="Gene3D" id="3.30.565.10">
    <property type="entry name" value="Histidine kinase-like ATPase, C-terminal domain"/>
    <property type="match status" value="1"/>
</dbReference>
<keyword evidence="7" id="KW-0067">ATP-binding</keyword>
<dbReference type="SMART" id="SM00387">
    <property type="entry name" value="HATPase_c"/>
    <property type="match status" value="1"/>
</dbReference>
<dbReference type="InterPro" id="IPR036890">
    <property type="entry name" value="HATPase_C_sf"/>
</dbReference>